<sequence length="63" mass="6698">MIRAISTPMVSGRVDRLDARYPVNEPTLERVLVLVSTFVDLCVSFTCTGGAVDEKGLGGGIDV</sequence>
<comment type="caution">
    <text evidence="1">The sequence shown here is derived from an EMBL/GenBank/DDBJ whole genome shotgun (WGS) entry which is preliminary data.</text>
</comment>
<reference evidence="1 2" key="1">
    <citation type="submission" date="2013-12" db="EMBL/GenBank/DDBJ databases">
        <authorList>
            <person name="Madinger N."/>
            <person name="Lenaerts A."/>
            <person name="Ordway D."/>
            <person name="DeGroote M.A."/>
            <person name="Parker T."/>
            <person name="Sizemore C."/>
            <person name="Tallon L.J."/>
            <person name="Sadzewicz L.K."/>
            <person name="Sengamalay N."/>
            <person name="Fraser C.M."/>
            <person name="Hine E."/>
            <person name="Shefchek K.A."/>
            <person name="Das S.P."/>
            <person name="Tettelin H."/>
        </authorList>
    </citation>
    <scope>NUCLEOTIDE SEQUENCE [LARGE SCALE GENOMIC DNA]</scope>
    <source>
        <strain evidence="1 2">21</strain>
    </source>
</reference>
<dbReference type="EMBL" id="JAOF01000001">
    <property type="protein sequence ID" value="EUA45510.1"/>
    <property type="molecule type" value="Genomic_DNA"/>
</dbReference>
<dbReference type="Proteomes" id="UP000020103">
    <property type="component" value="Unassembled WGS sequence"/>
</dbReference>
<name>A0A829PYI1_9MYCO</name>
<accession>A0A829PYI1</accession>
<organism evidence="1 2">
    <name type="scientific">Mycobacteroides abscessus 21</name>
    <dbReference type="NCBI Taxonomy" id="1299324"/>
    <lineage>
        <taxon>Bacteria</taxon>
        <taxon>Bacillati</taxon>
        <taxon>Actinomycetota</taxon>
        <taxon>Actinomycetes</taxon>
        <taxon>Mycobacteriales</taxon>
        <taxon>Mycobacteriaceae</taxon>
        <taxon>Mycobacteroides</taxon>
        <taxon>Mycobacteroides abscessus</taxon>
    </lineage>
</organism>
<evidence type="ECO:0000313" key="1">
    <source>
        <dbReference type="EMBL" id="EUA45510.1"/>
    </source>
</evidence>
<proteinExistence type="predicted"/>
<protein>
    <submittedName>
        <fullName evidence="1">Uncharacterized protein</fullName>
    </submittedName>
</protein>
<dbReference type="AlphaFoldDB" id="A0A829PYI1"/>
<gene>
    <name evidence="1" type="ORF">I543_4299</name>
</gene>
<evidence type="ECO:0000313" key="2">
    <source>
        <dbReference type="Proteomes" id="UP000020103"/>
    </source>
</evidence>